<dbReference type="KEGG" id="pavi:110745251"/>
<evidence type="ECO:0000313" key="2">
    <source>
        <dbReference type="Proteomes" id="UP000515124"/>
    </source>
</evidence>
<dbReference type="GeneID" id="110745251"/>
<dbReference type="AlphaFoldDB" id="A0A6P5RDX4"/>
<feature type="coiled-coil region" evidence="1">
    <location>
        <begin position="155"/>
        <end position="194"/>
    </location>
</feature>
<evidence type="ECO:0000256" key="1">
    <source>
        <dbReference type="SAM" id="Coils"/>
    </source>
</evidence>
<keyword evidence="2" id="KW-1185">Reference proteome</keyword>
<dbReference type="PANTHER" id="PTHR35833">
    <property type="entry name" value="GALACTOSE-BINDING DOMAIN-LIKE, ARMADILLO-TYPE FOLD PROTEIN-RELATED"/>
    <property type="match status" value="1"/>
</dbReference>
<keyword evidence="1" id="KW-0175">Coiled coil</keyword>
<dbReference type="RefSeq" id="XP_021801027.1">
    <property type="nucleotide sequence ID" value="XM_021945335.1"/>
</dbReference>
<accession>A0A6P5RDX4</accession>
<dbReference type="PANTHER" id="PTHR35833:SF1">
    <property type="entry name" value="GALACTOSE-BINDING DOMAIN-CONTAINING PROTEIN"/>
    <property type="match status" value="1"/>
</dbReference>
<proteinExistence type="predicted"/>
<name>A0A6P5RDX4_PRUAV</name>
<dbReference type="Proteomes" id="UP000515124">
    <property type="component" value="Unplaced"/>
</dbReference>
<sequence>MECTGETVRGLEASNLASIDEGYLGGCEVSSHDAQVLASLTSAKSYFDIFSNKIDQEVMELEEAELEWDILQKEHALHESPIKDGHQILSLSSPVEDDARLKQIKDCIHSLEKSKLHEDIVACRQKKLLMRRARQKCFEEAALPEAELLQELERERAAEVEKEIERQRLLELERAKTRELRQNLEMEKERQARESFSVNWNRLRQEYDHHDATFPLPTAGDPFM</sequence>
<protein>
    <submittedName>
        <fullName evidence="3">Cyclin-dependent kinase 11B-like</fullName>
    </submittedName>
</protein>
<evidence type="ECO:0000313" key="3">
    <source>
        <dbReference type="RefSeq" id="XP_021801027.1"/>
    </source>
</evidence>
<reference evidence="3" key="1">
    <citation type="submission" date="2025-08" db="UniProtKB">
        <authorList>
            <consortium name="RefSeq"/>
        </authorList>
    </citation>
    <scope>IDENTIFICATION</scope>
</reference>
<gene>
    <name evidence="3" type="primary">LOC110745251</name>
</gene>
<dbReference type="Gramene" id="Pav_sc0004766.1_g100.1.br:mrna">
    <property type="protein sequence ID" value="Pav_sc0004766.1_g100.1.br:mrna"/>
    <property type="gene ID" value="Pav_sc0004766.1_g100.1.br"/>
</dbReference>
<organism evidence="2 3">
    <name type="scientific">Prunus avium</name>
    <name type="common">Cherry</name>
    <name type="synonym">Cerasus avium</name>
    <dbReference type="NCBI Taxonomy" id="42229"/>
    <lineage>
        <taxon>Eukaryota</taxon>
        <taxon>Viridiplantae</taxon>
        <taxon>Streptophyta</taxon>
        <taxon>Embryophyta</taxon>
        <taxon>Tracheophyta</taxon>
        <taxon>Spermatophyta</taxon>
        <taxon>Magnoliopsida</taxon>
        <taxon>eudicotyledons</taxon>
        <taxon>Gunneridae</taxon>
        <taxon>Pentapetalae</taxon>
        <taxon>rosids</taxon>
        <taxon>fabids</taxon>
        <taxon>Rosales</taxon>
        <taxon>Rosaceae</taxon>
        <taxon>Amygdaloideae</taxon>
        <taxon>Amygdaleae</taxon>
        <taxon>Prunus</taxon>
    </lineage>
</organism>